<evidence type="ECO:0000313" key="1">
    <source>
        <dbReference type="EMBL" id="NJB69846.1"/>
    </source>
</evidence>
<gene>
    <name evidence="1" type="ORF">GGR42_000308</name>
</gene>
<proteinExistence type="predicted"/>
<dbReference type="EMBL" id="JAATJJ010000001">
    <property type="protein sequence ID" value="NJB69846.1"/>
    <property type="molecule type" value="Genomic_DNA"/>
</dbReference>
<dbReference type="AlphaFoldDB" id="A0A846QLL3"/>
<evidence type="ECO:0000313" key="2">
    <source>
        <dbReference type="Proteomes" id="UP000590442"/>
    </source>
</evidence>
<organism evidence="1 2">
    <name type="scientific">Saonia flava</name>
    <dbReference type="NCBI Taxonomy" id="523696"/>
    <lineage>
        <taxon>Bacteria</taxon>
        <taxon>Pseudomonadati</taxon>
        <taxon>Bacteroidota</taxon>
        <taxon>Flavobacteriia</taxon>
        <taxon>Flavobacteriales</taxon>
        <taxon>Flavobacteriaceae</taxon>
        <taxon>Saonia</taxon>
    </lineage>
</organism>
<name>A0A846QLL3_9FLAO</name>
<reference evidence="1 2" key="1">
    <citation type="submission" date="2020-03" db="EMBL/GenBank/DDBJ databases">
        <title>Genomic Encyclopedia of Type Strains, Phase IV (KMG-IV): sequencing the most valuable type-strain genomes for metagenomic binning, comparative biology and taxonomic classification.</title>
        <authorList>
            <person name="Goeker M."/>
        </authorList>
    </citation>
    <scope>NUCLEOTIDE SEQUENCE [LARGE SCALE GENOMIC DNA]</scope>
    <source>
        <strain evidence="1 2">DSM 29762</strain>
    </source>
</reference>
<protein>
    <submittedName>
        <fullName evidence="1">Uncharacterized protein</fullName>
    </submittedName>
</protein>
<keyword evidence="2" id="KW-1185">Reference proteome</keyword>
<sequence length="59" mass="6622">MSKACILLFSGIEVLERDFSLWLELRYGDFSHSLEMTSSGSIVISTEPESATRNPREQG</sequence>
<comment type="caution">
    <text evidence="1">The sequence shown here is derived from an EMBL/GenBank/DDBJ whole genome shotgun (WGS) entry which is preliminary data.</text>
</comment>
<dbReference type="Proteomes" id="UP000590442">
    <property type="component" value="Unassembled WGS sequence"/>
</dbReference>
<accession>A0A846QLL3</accession>